<reference evidence="3" key="1">
    <citation type="submission" date="2018-06" db="EMBL/GenBank/DDBJ databases">
        <authorList>
            <person name="Zhirakovskaya E."/>
        </authorList>
    </citation>
    <scope>NUCLEOTIDE SEQUENCE</scope>
</reference>
<gene>
    <name evidence="3" type="ORF">MNBD_DELTA04-816</name>
</gene>
<comment type="similarity">
    <text evidence="1">Belongs to the universal stress protein A family.</text>
</comment>
<organism evidence="3">
    <name type="scientific">hydrothermal vent metagenome</name>
    <dbReference type="NCBI Taxonomy" id="652676"/>
    <lineage>
        <taxon>unclassified sequences</taxon>
        <taxon>metagenomes</taxon>
        <taxon>ecological metagenomes</taxon>
    </lineage>
</organism>
<name>A0A3B0V679_9ZZZZ</name>
<evidence type="ECO:0000313" key="3">
    <source>
        <dbReference type="EMBL" id="VAW36420.1"/>
    </source>
</evidence>
<dbReference type="InterPro" id="IPR006015">
    <property type="entry name" value="Universal_stress_UspA"/>
</dbReference>
<dbReference type="CDD" id="cd00293">
    <property type="entry name" value="USP-like"/>
    <property type="match status" value="1"/>
</dbReference>
<feature type="domain" description="UspA" evidence="2">
    <location>
        <begin position="5"/>
        <end position="149"/>
    </location>
</feature>
<proteinExistence type="inferred from homology"/>
<sequence length="159" mass="17989">MHKIETILTPIDFSENASKIAQAAAYVAGTFKAKLHLIFVIREFDDYSNFFVPPVNMLNLKEELLLSAQQQMDTFLDQRKKEFEEAGVPEIKSEVLNGDVAEEIINYAKANNCDLIVMGTHGYKGFERIMFGSVAEKVVKNACCPVMTINPYQEECEKQ</sequence>
<dbReference type="SUPFAM" id="SSF52402">
    <property type="entry name" value="Adenine nucleotide alpha hydrolases-like"/>
    <property type="match status" value="1"/>
</dbReference>
<dbReference type="PANTHER" id="PTHR46268:SF6">
    <property type="entry name" value="UNIVERSAL STRESS PROTEIN UP12"/>
    <property type="match status" value="1"/>
</dbReference>
<dbReference type="PANTHER" id="PTHR46268">
    <property type="entry name" value="STRESS RESPONSE PROTEIN NHAX"/>
    <property type="match status" value="1"/>
</dbReference>
<dbReference type="AlphaFoldDB" id="A0A3B0V679"/>
<dbReference type="PIRSF" id="PIRSF006276">
    <property type="entry name" value="UspA"/>
    <property type="match status" value="1"/>
</dbReference>
<dbReference type="Gene3D" id="3.40.50.620">
    <property type="entry name" value="HUPs"/>
    <property type="match status" value="1"/>
</dbReference>
<dbReference type="EMBL" id="UOEY01000024">
    <property type="protein sequence ID" value="VAW36420.1"/>
    <property type="molecule type" value="Genomic_DNA"/>
</dbReference>
<dbReference type="Pfam" id="PF00582">
    <property type="entry name" value="Usp"/>
    <property type="match status" value="1"/>
</dbReference>
<accession>A0A3B0V679</accession>
<dbReference type="InterPro" id="IPR006016">
    <property type="entry name" value="UspA"/>
</dbReference>
<dbReference type="PRINTS" id="PR01438">
    <property type="entry name" value="UNVRSLSTRESS"/>
</dbReference>
<protein>
    <recommendedName>
        <fullName evidence="2">UspA domain-containing protein</fullName>
    </recommendedName>
</protein>
<evidence type="ECO:0000259" key="2">
    <source>
        <dbReference type="Pfam" id="PF00582"/>
    </source>
</evidence>
<dbReference type="InterPro" id="IPR014729">
    <property type="entry name" value="Rossmann-like_a/b/a_fold"/>
</dbReference>
<evidence type="ECO:0000256" key="1">
    <source>
        <dbReference type="ARBA" id="ARBA00008791"/>
    </source>
</evidence>